<feature type="transmembrane region" description="Helical" evidence="1">
    <location>
        <begin position="7"/>
        <end position="25"/>
    </location>
</feature>
<keyword evidence="1" id="KW-1133">Transmembrane helix</keyword>
<gene>
    <name evidence="2" type="ORF">J2S01_001003</name>
</gene>
<comment type="caution">
    <text evidence="2">The sequence shown here is derived from an EMBL/GenBank/DDBJ whole genome shotgun (WGS) entry which is preliminary data.</text>
</comment>
<keyword evidence="1" id="KW-0812">Transmembrane</keyword>
<sequence>MFSRGDFWIGMAVGVVAGIVGYKYAASRSAAFQPAAVGTTEVPMADLIRQKEELEDMIAAQEAAKQEK</sequence>
<protein>
    <recommendedName>
        <fullName evidence="4">50S ribosomal protein L9</fullName>
    </recommendedName>
</protein>
<dbReference type="Proteomes" id="UP001239167">
    <property type="component" value="Unassembled WGS sequence"/>
</dbReference>
<accession>A0ABT9Y646</accession>
<name>A0ABT9Y646_9FIRM</name>
<evidence type="ECO:0008006" key="4">
    <source>
        <dbReference type="Google" id="ProtNLM"/>
    </source>
</evidence>
<reference evidence="2 3" key="1">
    <citation type="submission" date="2023-07" db="EMBL/GenBank/DDBJ databases">
        <title>Genomic Encyclopedia of Type Strains, Phase IV (KMG-IV): sequencing the most valuable type-strain genomes for metagenomic binning, comparative biology and taxonomic classification.</title>
        <authorList>
            <person name="Goeker M."/>
        </authorList>
    </citation>
    <scope>NUCLEOTIDE SEQUENCE [LARGE SCALE GENOMIC DNA]</scope>
    <source>
        <strain evidence="2 3">DSM 16980</strain>
    </source>
</reference>
<evidence type="ECO:0000313" key="2">
    <source>
        <dbReference type="EMBL" id="MDQ0203287.1"/>
    </source>
</evidence>
<organism evidence="2 3">
    <name type="scientific">Pectinatus haikarae</name>
    <dbReference type="NCBI Taxonomy" id="349096"/>
    <lineage>
        <taxon>Bacteria</taxon>
        <taxon>Bacillati</taxon>
        <taxon>Bacillota</taxon>
        <taxon>Negativicutes</taxon>
        <taxon>Selenomonadales</taxon>
        <taxon>Selenomonadaceae</taxon>
        <taxon>Pectinatus</taxon>
    </lineage>
</organism>
<keyword evidence="1" id="KW-0472">Membrane</keyword>
<proteinExistence type="predicted"/>
<evidence type="ECO:0000256" key="1">
    <source>
        <dbReference type="SAM" id="Phobius"/>
    </source>
</evidence>
<keyword evidence="3" id="KW-1185">Reference proteome</keyword>
<evidence type="ECO:0000313" key="3">
    <source>
        <dbReference type="Proteomes" id="UP001239167"/>
    </source>
</evidence>
<dbReference type="EMBL" id="JAUSUE010000005">
    <property type="protein sequence ID" value="MDQ0203287.1"/>
    <property type="molecule type" value="Genomic_DNA"/>
</dbReference>
<dbReference type="RefSeq" id="WP_196604120.1">
    <property type="nucleotide sequence ID" value="NZ_CP116940.1"/>
</dbReference>